<organism evidence="2 3">
    <name type="scientific">Stichopus japonicus</name>
    <name type="common">Sea cucumber</name>
    <dbReference type="NCBI Taxonomy" id="307972"/>
    <lineage>
        <taxon>Eukaryota</taxon>
        <taxon>Metazoa</taxon>
        <taxon>Echinodermata</taxon>
        <taxon>Eleutherozoa</taxon>
        <taxon>Echinozoa</taxon>
        <taxon>Holothuroidea</taxon>
        <taxon>Aspidochirotacea</taxon>
        <taxon>Aspidochirotida</taxon>
        <taxon>Stichopodidae</taxon>
        <taxon>Apostichopus</taxon>
    </lineage>
</organism>
<evidence type="ECO:0008006" key="4">
    <source>
        <dbReference type="Google" id="ProtNLM"/>
    </source>
</evidence>
<evidence type="ECO:0000313" key="3">
    <source>
        <dbReference type="Proteomes" id="UP000230750"/>
    </source>
</evidence>
<feature type="compositionally biased region" description="Basic and acidic residues" evidence="1">
    <location>
        <begin position="119"/>
        <end position="148"/>
    </location>
</feature>
<feature type="region of interest" description="Disordered" evidence="1">
    <location>
        <begin position="43"/>
        <end position="62"/>
    </location>
</feature>
<comment type="caution">
    <text evidence="2">The sequence shown here is derived from an EMBL/GenBank/DDBJ whole genome shotgun (WGS) entry which is preliminary data.</text>
</comment>
<accession>A0A2G8LQF2</accession>
<feature type="region of interest" description="Disordered" evidence="1">
    <location>
        <begin position="119"/>
        <end position="157"/>
    </location>
</feature>
<keyword evidence="3" id="KW-1185">Reference proteome</keyword>
<proteinExistence type="predicted"/>
<evidence type="ECO:0000256" key="1">
    <source>
        <dbReference type="SAM" id="MobiDB-lite"/>
    </source>
</evidence>
<dbReference type="PANTHER" id="PTHR31206:SF1">
    <property type="entry name" value="LP10445P"/>
    <property type="match status" value="1"/>
</dbReference>
<dbReference type="PANTHER" id="PTHR31206">
    <property type="entry name" value="LP10445P"/>
    <property type="match status" value="1"/>
</dbReference>
<dbReference type="OrthoDB" id="45963at2759"/>
<feature type="compositionally biased region" description="Acidic residues" evidence="1">
    <location>
        <begin position="43"/>
        <end position="56"/>
    </location>
</feature>
<protein>
    <recommendedName>
        <fullName evidence="4">Protein FAM177A1</fullName>
    </recommendedName>
</protein>
<dbReference type="Pfam" id="PF14774">
    <property type="entry name" value="FAM177"/>
    <property type="match status" value="1"/>
</dbReference>
<dbReference type="Proteomes" id="UP000230750">
    <property type="component" value="Unassembled WGS sequence"/>
</dbReference>
<evidence type="ECO:0000313" key="2">
    <source>
        <dbReference type="EMBL" id="PIK62496.1"/>
    </source>
</evidence>
<name>A0A2G8LQF2_STIJA</name>
<gene>
    <name evidence="2" type="ORF">BSL78_00593</name>
</gene>
<dbReference type="InterPro" id="IPR028260">
    <property type="entry name" value="FAM177"/>
</dbReference>
<dbReference type="AlphaFoldDB" id="A0A2G8LQF2"/>
<reference evidence="2 3" key="1">
    <citation type="journal article" date="2017" name="PLoS Biol.">
        <title>The sea cucumber genome provides insights into morphological evolution and visceral regeneration.</title>
        <authorList>
            <person name="Zhang X."/>
            <person name="Sun L."/>
            <person name="Yuan J."/>
            <person name="Sun Y."/>
            <person name="Gao Y."/>
            <person name="Zhang L."/>
            <person name="Li S."/>
            <person name="Dai H."/>
            <person name="Hamel J.F."/>
            <person name="Liu C."/>
            <person name="Yu Y."/>
            <person name="Liu S."/>
            <person name="Lin W."/>
            <person name="Guo K."/>
            <person name="Jin S."/>
            <person name="Xu P."/>
            <person name="Storey K.B."/>
            <person name="Huan P."/>
            <person name="Zhang T."/>
            <person name="Zhou Y."/>
            <person name="Zhang J."/>
            <person name="Lin C."/>
            <person name="Li X."/>
            <person name="Xing L."/>
            <person name="Huo D."/>
            <person name="Sun M."/>
            <person name="Wang L."/>
            <person name="Mercier A."/>
            <person name="Li F."/>
            <person name="Yang H."/>
            <person name="Xiang J."/>
        </authorList>
    </citation>
    <scope>NUCLEOTIDE SEQUENCE [LARGE SCALE GENOMIC DNA]</scope>
    <source>
        <strain evidence="2">Shaxun</strain>
        <tissue evidence="2">Muscle</tissue>
    </source>
</reference>
<dbReference type="EMBL" id="MRZV01000011">
    <property type="protein sequence ID" value="PIK62496.1"/>
    <property type="molecule type" value="Genomic_DNA"/>
</dbReference>
<sequence length="157" mass="17838">MASGLPDDSGAAKVVSPGNVSLENTELGRKPRRILHFSDGVMEEYSTDEEDGENEESAGPVVDPQTLTWGPFLWYYTYSAALKTFNACEIMGEKLAYFFGITSPKYQYAINEFHRLEEEEKEQLKKQEEDRDRIRDEKAMKEAAKQNSDRASAMKIP</sequence>